<proteinExistence type="predicted"/>
<evidence type="ECO:0000313" key="2">
    <source>
        <dbReference type="EMBL" id="PIS14536.1"/>
    </source>
</evidence>
<feature type="domain" description="N-end rule aminoacyl transferase C-terminal" evidence="1">
    <location>
        <begin position="119"/>
        <end position="208"/>
    </location>
</feature>
<name>A0A2H0WPG6_9BACT</name>
<dbReference type="GO" id="GO:0004057">
    <property type="term" value="F:arginyl-tRNA--protein transferase activity"/>
    <property type="evidence" value="ECO:0007669"/>
    <property type="project" value="InterPro"/>
</dbReference>
<accession>A0A2H0WPG6</accession>
<protein>
    <recommendedName>
        <fullName evidence="1">N-end rule aminoacyl transferase C-terminal domain-containing protein</fullName>
    </recommendedName>
</protein>
<evidence type="ECO:0000259" key="1">
    <source>
        <dbReference type="Pfam" id="PF04377"/>
    </source>
</evidence>
<dbReference type="Pfam" id="PF04377">
    <property type="entry name" value="ATE_C"/>
    <property type="match status" value="1"/>
</dbReference>
<dbReference type="AlphaFoldDB" id="A0A2H0WPG6"/>
<dbReference type="EMBL" id="PEZI01000044">
    <property type="protein sequence ID" value="PIS14536.1"/>
    <property type="molecule type" value="Genomic_DNA"/>
</dbReference>
<gene>
    <name evidence="2" type="ORF">COT64_02160</name>
</gene>
<evidence type="ECO:0000313" key="3">
    <source>
        <dbReference type="Proteomes" id="UP000230775"/>
    </source>
</evidence>
<dbReference type="InterPro" id="IPR007472">
    <property type="entry name" value="N-end_Aminoacyl_Trfase_C"/>
</dbReference>
<organism evidence="2 3">
    <name type="scientific">Candidatus Shapirobacteria bacterium CG09_land_8_20_14_0_10_39_12</name>
    <dbReference type="NCBI Taxonomy" id="1974885"/>
    <lineage>
        <taxon>Bacteria</taxon>
        <taxon>Candidatus Shapironibacteriota</taxon>
    </lineage>
</organism>
<dbReference type="SUPFAM" id="SSF55729">
    <property type="entry name" value="Acyl-CoA N-acyltransferases (Nat)"/>
    <property type="match status" value="1"/>
</dbReference>
<dbReference type="InterPro" id="IPR016181">
    <property type="entry name" value="Acyl_CoA_acyltransferase"/>
</dbReference>
<reference evidence="3" key="1">
    <citation type="submission" date="2017-09" db="EMBL/GenBank/DDBJ databases">
        <title>Depth-based differentiation of microbial function through sediment-hosted aquifers and enrichment of novel symbionts in the deep terrestrial subsurface.</title>
        <authorList>
            <person name="Probst A.J."/>
            <person name="Ladd B."/>
            <person name="Jarett J.K."/>
            <person name="Geller-Mcgrath D.E."/>
            <person name="Sieber C.M.K."/>
            <person name="Emerson J.B."/>
            <person name="Anantharaman K."/>
            <person name="Thomas B.C."/>
            <person name="Malmstrom R."/>
            <person name="Stieglmeier M."/>
            <person name="Klingl A."/>
            <person name="Woyke T."/>
            <person name="Ryan C.M."/>
            <person name="Banfield J.F."/>
        </authorList>
    </citation>
    <scope>NUCLEOTIDE SEQUENCE [LARGE SCALE GENOMIC DNA]</scope>
</reference>
<sequence length="261" mass="30823">MKLFFSEFKANYEKYHFPYQVWLLKEDGDDENKIYDNGFLPIRSGLNLYYLSRNVRVALEKFEPSSENRRILKKSKNIEERLIPLSGFNYGFTVQKFCKDYSDNKLGGVFSTQDIRDIFTNNVYSHVFVFEDIETKKTVGYAVCHINDFLLQYACVFYDLGFVNQNLGAGMMLKSVIWAKENRKKYIYLGSCYEEKALYKTEFKGVEFFNGFKWSDNIEELKDLIANSSENYLLKNKQYLESFYEGDLSFLLSKFGIRVNF</sequence>
<comment type="caution">
    <text evidence="2">The sequence shown here is derived from an EMBL/GenBank/DDBJ whole genome shotgun (WGS) entry which is preliminary data.</text>
</comment>
<dbReference type="Proteomes" id="UP000230775">
    <property type="component" value="Unassembled WGS sequence"/>
</dbReference>